<feature type="compositionally biased region" description="Basic and acidic residues" evidence="1">
    <location>
        <begin position="187"/>
        <end position="203"/>
    </location>
</feature>
<accession>A0ABM3YY70</accession>
<feature type="compositionally biased region" description="Low complexity" evidence="1">
    <location>
        <begin position="31"/>
        <end position="46"/>
    </location>
</feature>
<dbReference type="RefSeq" id="XP_060541070.1">
    <property type="nucleotide sequence ID" value="XM_060685087.1"/>
</dbReference>
<name>A0ABM3YY70_PANGU</name>
<protein>
    <submittedName>
        <fullName evidence="3 4">Uncharacterized protein LOC117659200</fullName>
    </submittedName>
</protein>
<evidence type="ECO:0000313" key="3">
    <source>
        <dbReference type="RefSeq" id="XP_060541070.1"/>
    </source>
</evidence>
<proteinExistence type="predicted"/>
<dbReference type="Proteomes" id="UP001652622">
    <property type="component" value="Unplaced"/>
</dbReference>
<evidence type="ECO:0000313" key="4">
    <source>
        <dbReference type="RefSeq" id="XP_060541071.1"/>
    </source>
</evidence>
<evidence type="ECO:0000313" key="2">
    <source>
        <dbReference type="Proteomes" id="UP001652622"/>
    </source>
</evidence>
<dbReference type="RefSeq" id="XP_060541071.1">
    <property type="nucleotide sequence ID" value="XM_060685088.1"/>
</dbReference>
<feature type="compositionally biased region" description="Low complexity" evidence="1">
    <location>
        <begin position="148"/>
        <end position="158"/>
    </location>
</feature>
<sequence>MEPPEAADGHEETVSGEGLNPPAPKPRGPKKGPATPKTVTTRAAARIRAKALPSSRKAPKAKEEEEEEEQKALGGEEEAAKAEGGEGEQGGQESPLVDEPKHSQASQPQPLQPLTKEVGQTASPVQSPDGAGEQLSDPTLPMIEQDELSSLPSVSNLPPETPWEEPAAKRAKITPEATSTPAVAGLRPKETQEPEKSLPKETQHPQITPRMRLMISEAIARGIAAGMQQNQQAASDHTPHEGQPPAPDNPRDVAALPRPLSPAPSIHSQESLLDDEEPQGSMVSEDKGGTTDTLAFTGLFNPALFKTLLHRAKATARIEDSSASDPASGLSDPNSLVFSEPTIDNEEIPSPKLFLDVIQQQWDQPGRYPGQSMTDKQFYNVAPNLTAALEMPTIDKPVAALACADIITNNLDEALNAEDRRAEVSLRKAYNSAAWAIKAATAASFFNRTSVLWLKEMQARIPATDLQAHQALNNLVMAAEYSADATLNSAKFASIFHLLFCDRPTAAVAPLLAGNRKVQVEVGHSPLQRGQPIRRGLRACAHRDGRQKEGPTLYVQTPRPAV</sequence>
<feature type="region of interest" description="Disordered" evidence="1">
    <location>
        <begin position="543"/>
        <end position="562"/>
    </location>
</feature>
<dbReference type="GeneID" id="117659200"/>
<feature type="region of interest" description="Disordered" evidence="1">
    <location>
        <begin position="1"/>
        <end position="210"/>
    </location>
</feature>
<keyword evidence="2" id="KW-1185">Reference proteome</keyword>
<reference evidence="3 4" key="1">
    <citation type="submission" date="2025-05" db="UniProtKB">
        <authorList>
            <consortium name="RefSeq"/>
        </authorList>
    </citation>
    <scope>IDENTIFICATION</scope>
    <source>
        <tissue evidence="3 4">Blood</tissue>
    </source>
</reference>
<dbReference type="Gene3D" id="1.10.287.3160">
    <property type="match status" value="1"/>
</dbReference>
<gene>
    <name evidence="3 4" type="primary">LOC117659200</name>
</gene>
<feature type="region of interest" description="Disordered" evidence="1">
    <location>
        <begin position="226"/>
        <end position="289"/>
    </location>
</feature>
<organism evidence="2 3">
    <name type="scientific">Pantherophis guttatus</name>
    <name type="common">Corn snake</name>
    <name type="synonym">Elaphe guttata</name>
    <dbReference type="NCBI Taxonomy" id="94885"/>
    <lineage>
        <taxon>Eukaryota</taxon>
        <taxon>Metazoa</taxon>
        <taxon>Chordata</taxon>
        <taxon>Craniata</taxon>
        <taxon>Vertebrata</taxon>
        <taxon>Euteleostomi</taxon>
        <taxon>Lepidosauria</taxon>
        <taxon>Squamata</taxon>
        <taxon>Bifurcata</taxon>
        <taxon>Unidentata</taxon>
        <taxon>Episquamata</taxon>
        <taxon>Toxicofera</taxon>
        <taxon>Serpentes</taxon>
        <taxon>Colubroidea</taxon>
        <taxon>Colubridae</taxon>
        <taxon>Colubrinae</taxon>
        <taxon>Pantherophis</taxon>
    </lineage>
</organism>
<evidence type="ECO:0000256" key="1">
    <source>
        <dbReference type="SAM" id="MobiDB-lite"/>
    </source>
</evidence>